<dbReference type="Pfam" id="PF09835">
    <property type="entry name" value="DUF2062"/>
    <property type="match status" value="1"/>
</dbReference>
<protein>
    <recommendedName>
        <fullName evidence="2">DUF2062 domain-containing protein</fullName>
    </recommendedName>
</protein>
<keyword evidence="1" id="KW-1133">Transmembrane helix</keyword>
<dbReference type="AlphaFoldDB" id="A0A521FZK8"/>
<organism evidence="3 4">
    <name type="scientific">Candidatus Electronema aureum</name>
    <dbReference type="NCBI Taxonomy" id="2005002"/>
    <lineage>
        <taxon>Bacteria</taxon>
        <taxon>Pseudomonadati</taxon>
        <taxon>Thermodesulfobacteriota</taxon>
        <taxon>Desulfobulbia</taxon>
        <taxon>Desulfobulbales</taxon>
        <taxon>Desulfobulbaceae</taxon>
        <taxon>Candidatus Electronema</taxon>
    </lineage>
</organism>
<feature type="transmembrane region" description="Helical" evidence="1">
    <location>
        <begin position="130"/>
        <end position="152"/>
    </location>
</feature>
<keyword evidence="1" id="KW-0472">Membrane</keyword>
<dbReference type="PANTHER" id="PTHR40547:SF1">
    <property type="entry name" value="SLL0298 PROTEIN"/>
    <property type="match status" value="1"/>
</dbReference>
<sequence>MMPLFLQKLLRLPRYYLLRIKRLKGDPEYLARGVALGVFMGNLPLVPQTLLLIPITVYFRVSTVAAVIASIIVNNPLTVTFQYYIAWKIGSAILPDKGSMEQLHHLLQVIAEQGLIDGLAAFGRLGFDTLLVLLLGGILMGVPMAVISYFPARKFFCIVRERRLKRHRLDNRT</sequence>
<evidence type="ECO:0000313" key="4">
    <source>
        <dbReference type="Proteomes" id="UP000316238"/>
    </source>
</evidence>
<evidence type="ECO:0000256" key="1">
    <source>
        <dbReference type="SAM" id="Phobius"/>
    </source>
</evidence>
<comment type="caution">
    <text evidence="3">The sequence shown here is derived from an EMBL/GenBank/DDBJ whole genome shotgun (WGS) entry which is preliminary data.</text>
</comment>
<evidence type="ECO:0000313" key="3">
    <source>
        <dbReference type="EMBL" id="TAA74207.1"/>
    </source>
</evidence>
<name>A0A521FZK8_9BACT</name>
<gene>
    <name evidence="3" type="ORF">CDV28_13516</name>
</gene>
<dbReference type="Proteomes" id="UP000316238">
    <property type="component" value="Unassembled WGS sequence"/>
</dbReference>
<dbReference type="EMBL" id="NQJD01000035">
    <property type="protein sequence ID" value="TAA74207.1"/>
    <property type="molecule type" value="Genomic_DNA"/>
</dbReference>
<feature type="domain" description="DUF2062" evidence="2">
    <location>
        <begin position="11"/>
        <end position="164"/>
    </location>
</feature>
<proteinExistence type="predicted"/>
<keyword evidence="1" id="KW-0812">Transmembrane</keyword>
<dbReference type="InterPro" id="IPR018639">
    <property type="entry name" value="DUF2062"/>
</dbReference>
<accession>A0A521FZK8</accession>
<dbReference type="PANTHER" id="PTHR40547">
    <property type="entry name" value="SLL0298 PROTEIN"/>
    <property type="match status" value="1"/>
</dbReference>
<evidence type="ECO:0000259" key="2">
    <source>
        <dbReference type="Pfam" id="PF09835"/>
    </source>
</evidence>
<keyword evidence="4" id="KW-1185">Reference proteome</keyword>
<reference evidence="3" key="1">
    <citation type="submission" date="2017-07" db="EMBL/GenBank/DDBJ databases">
        <title>The cable genome - Insights into the physiology and evolution of filamentous bacteria capable of sulfide oxidation via long distance electron transfer.</title>
        <authorList>
            <person name="Thorup C."/>
            <person name="Bjerg J.T."/>
            <person name="Schreiber L."/>
            <person name="Nielsen L.P."/>
            <person name="Kjeldsen K.U."/>
            <person name="Boesen T."/>
            <person name="Boggild A."/>
            <person name="Meysman F."/>
            <person name="Geelhoed J."/>
            <person name="Schramm A."/>
        </authorList>
    </citation>
    <scope>NUCLEOTIDE SEQUENCE [LARGE SCALE GENOMIC DNA]</scope>
    <source>
        <strain evidence="3">GS</strain>
    </source>
</reference>